<protein>
    <submittedName>
        <fullName evidence="1">Uncharacterized protein</fullName>
    </submittedName>
</protein>
<reference evidence="1" key="2">
    <citation type="submission" date="2023-06" db="EMBL/GenBank/DDBJ databases">
        <authorList>
            <consortium name="Lawrence Berkeley National Laboratory"/>
            <person name="Haridas S."/>
            <person name="Hensen N."/>
            <person name="Bonometti L."/>
            <person name="Westerberg I."/>
            <person name="Brannstrom I.O."/>
            <person name="Guillou S."/>
            <person name="Cros-Aarteil S."/>
            <person name="Calhoun S."/>
            <person name="Kuo A."/>
            <person name="Mondo S."/>
            <person name="Pangilinan J."/>
            <person name="Riley R."/>
            <person name="Labutti K."/>
            <person name="Andreopoulos B."/>
            <person name="Lipzen A."/>
            <person name="Chen C."/>
            <person name="Yanf M."/>
            <person name="Daum C."/>
            <person name="Ng V."/>
            <person name="Clum A."/>
            <person name="Steindorff A."/>
            <person name="Ohm R."/>
            <person name="Martin F."/>
            <person name="Silar P."/>
            <person name="Natvig D."/>
            <person name="Lalanne C."/>
            <person name="Gautier V."/>
            <person name="Ament-Velasquez S.L."/>
            <person name="Kruys A."/>
            <person name="Hutchinson M.I."/>
            <person name="Powell A.J."/>
            <person name="Barry K."/>
            <person name="Miller A.N."/>
            <person name="Grigoriev I.V."/>
            <person name="Debuchy R."/>
            <person name="Gladieux P."/>
            <person name="Thoren M.H."/>
            <person name="Johannesson H."/>
        </authorList>
    </citation>
    <scope>NUCLEOTIDE SEQUENCE</scope>
    <source>
        <strain evidence="1">CBS 314.62</strain>
    </source>
</reference>
<keyword evidence="2" id="KW-1185">Reference proteome</keyword>
<sequence>MDRPRTTCSHRAILACIAALACNKRRRLRNFKRLAASFYWRRCRRLARTRPTWQGVARRWARIGSSCRPRMRWPSRWTSRDMLAFGGPSPWSASRFPSRPLTATVERRLRRRGYRTLPRCQPPWLERCALSGARDSRDSLNCTTFLLCSHPPVHPPPPTPVCACDCACT</sequence>
<dbReference type="PROSITE" id="PS51257">
    <property type="entry name" value="PROKAR_LIPOPROTEIN"/>
    <property type="match status" value="1"/>
</dbReference>
<reference evidence="1" key="1">
    <citation type="journal article" date="2023" name="Mol. Phylogenet. Evol.">
        <title>Genome-scale phylogeny and comparative genomics of the fungal order Sordariales.</title>
        <authorList>
            <person name="Hensen N."/>
            <person name="Bonometti L."/>
            <person name="Westerberg I."/>
            <person name="Brannstrom I.O."/>
            <person name="Guillou S."/>
            <person name="Cros-Aarteil S."/>
            <person name="Calhoun S."/>
            <person name="Haridas S."/>
            <person name="Kuo A."/>
            <person name="Mondo S."/>
            <person name="Pangilinan J."/>
            <person name="Riley R."/>
            <person name="LaButti K."/>
            <person name="Andreopoulos B."/>
            <person name="Lipzen A."/>
            <person name="Chen C."/>
            <person name="Yan M."/>
            <person name="Daum C."/>
            <person name="Ng V."/>
            <person name="Clum A."/>
            <person name="Steindorff A."/>
            <person name="Ohm R.A."/>
            <person name="Martin F."/>
            <person name="Silar P."/>
            <person name="Natvig D.O."/>
            <person name="Lalanne C."/>
            <person name="Gautier V."/>
            <person name="Ament-Velasquez S.L."/>
            <person name="Kruys A."/>
            <person name="Hutchinson M.I."/>
            <person name="Powell A.J."/>
            <person name="Barry K."/>
            <person name="Miller A.N."/>
            <person name="Grigoriev I.V."/>
            <person name="Debuchy R."/>
            <person name="Gladieux P."/>
            <person name="Hiltunen Thoren M."/>
            <person name="Johannesson H."/>
        </authorList>
    </citation>
    <scope>NUCLEOTIDE SEQUENCE</scope>
    <source>
        <strain evidence="1">CBS 314.62</strain>
    </source>
</reference>
<dbReference type="AlphaFoldDB" id="A0AAE1C938"/>
<dbReference type="Proteomes" id="UP001270362">
    <property type="component" value="Unassembled WGS sequence"/>
</dbReference>
<proteinExistence type="predicted"/>
<evidence type="ECO:0000313" key="2">
    <source>
        <dbReference type="Proteomes" id="UP001270362"/>
    </source>
</evidence>
<dbReference type="EMBL" id="JAULSO010000004">
    <property type="protein sequence ID" value="KAK3683683.1"/>
    <property type="molecule type" value="Genomic_DNA"/>
</dbReference>
<organism evidence="1 2">
    <name type="scientific">Podospora appendiculata</name>
    <dbReference type="NCBI Taxonomy" id="314037"/>
    <lineage>
        <taxon>Eukaryota</taxon>
        <taxon>Fungi</taxon>
        <taxon>Dikarya</taxon>
        <taxon>Ascomycota</taxon>
        <taxon>Pezizomycotina</taxon>
        <taxon>Sordariomycetes</taxon>
        <taxon>Sordariomycetidae</taxon>
        <taxon>Sordariales</taxon>
        <taxon>Podosporaceae</taxon>
        <taxon>Podospora</taxon>
    </lineage>
</organism>
<gene>
    <name evidence="1" type="ORF">B0T22DRAFT_256676</name>
</gene>
<evidence type="ECO:0000313" key="1">
    <source>
        <dbReference type="EMBL" id="KAK3683683.1"/>
    </source>
</evidence>
<comment type="caution">
    <text evidence="1">The sequence shown here is derived from an EMBL/GenBank/DDBJ whole genome shotgun (WGS) entry which is preliminary data.</text>
</comment>
<name>A0AAE1C938_9PEZI</name>
<accession>A0AAE1C938</accession>